<keyword evidence="4 10" id="KW-0347">Helicase</keyword>
<dbReference type="Proteomes" id="UP000248079">
    <property type="component" value="Unassembled WGS sequence"/>
</dbReference>
<dbReference type="PROSITE" id="PS51198">
    <property type="entry name" value="UVRD_HELICASE_ATP_BIND"/>
    <property type="match status" value="1"/>
</dbReference>
<name>A0A2V3ZUM8_9BACT</name>
<proteinExistence type="inferred from homology"/>
<evidence type="ECO:0000259" key="11">
    <source>
        <dbReference type="PROSITE" id="PS51198"/>
    </source>
</evidence>
<dbReference type="InterPro" id="IPR027417">
    <property type="entry name" value="P-loop_NTPase"/>
</dbReference>
<comment type="similarity">
    <text evidence="1">Belongs to the helicase family. UvrD subfamily.</text>
</comment>
<comment type="catalytic activity">
    <reaction evidence="7">
        <text>Couples ATP hydrolysis with the unwinding of duplex DNA by translocating in the 3'-5' direction.</text>
        <dbReference type="EC" id="5.6.2.4"/>
    </reaction>
</comment>
<reference evidence="12 13" key="1">
    <citation type="submission" date="2018-05" db="EMBL/GenBank/DDBJ databases">
        <title>Marinifilum breve JC075T sp. nov., a marine bacterium isolated from Yongle Blue Hole in the South China Sea.</title>
        <authorList>
            <person name="Fu T."/>
        </authorList>
    </citation>
    <scope>NUCLEOTIDE SEQUENCE [LARGE SCALE GENOMIC DNA]</scope>
    <source>
        <strain evidence="12 13">JC075</strain>
    </source>
</reference>
<evidence type="ECO:0000256" key="4">
    <source>
        <dbReference type="ARBA" id="ARBA00022806"/>
    </source>
</evidence>
<dbReference type="PANTHER" id="PTHR11070:SF3">
    <property type="entry name" value="DNA 3'-5' HELICASE"/>
    <property type="match status" value="1"/>
</dbReference>
<feature type="binding site" evidence="10">
    <location>
        <begin position="20"/>
        <end position="27"/>
    </location>
    <ligand>
        <name>ATP</name>
        <dbReference type="ChEBI" id="CHEBI:30616"/>
    </ligand>
</feature>
<gene>
    <name evidence="12" type="ORF">DF185_15490</name>
</gene>
<dbReference type="OrthoDB" id="1100019at2"/>
<dbReference type="EC" id="5.6.2.4" evidence="8"/>
<dbReference type="Gene3D" id="1.10.10.160">
    <property type="match status" value="1"/>
</dbReference>
<dbReference type="InterPro" id="IPR014016">
    <property type="entry name" value="UvrD-like_ATP-bd"/>
</dbReference>
<dbReference type="AlphaFoldDB" id="A0A2V3ZUM8"/>
<dbReference type="Gene3D" id="3.40.50.300">
    <property type="entry name" value="P-loop containing nucleotide triphosphate hydrolases"/>
    <property type="match status" value="2"/>
</dbReference>
<evidence type="ECO:0000256" key="6">
    <source>
        <dbReference type="ARBA" id="ARBA00023235"/>
    </source>
</evidence>
<keyword evidence="5 10" id="KW-0067">ATP-binding</keyword>
<dbReference type="InterPro" id="IPR000212">
    <property type="entry name" value="DNA_helicase_UvrD/REP"/>
</dbReference>
<dbReference type="PANTHER" id="PTHR11070">
    <property type="entry name" value="UVRD / RECB / PCRA DNA HELICASE FAMILY MEMBER"/>
    <property type="match status" value="1"/>
</dbReference>
<dbReference type="InterPro" id="IPR014017">
    <property type="entry name" value="DNA_helicase_UvrD-like_C"/>
</dbReference>
<evidence type="ECO:0000313" key="12">
    <source>
        <dbReference type="EMBL" id="PXX98780.1"/>
    </source>
</evidence>
<accession>A0A2V3ZUM8</accession>
<evidence type="ECO:0000256" key="8">
    <source>
        <dbReference type="ARBA" id="ARBA00034808"/>
    </source>
</evidence>
<dbReference type="GO" id="GO:0005829">
    <property type="term" value="C:cytosol"/>
    <property type="evidence" value="ECO:0007669"/>
    <property type="project" value="TreeGrafter"/>
</dbReference>
<evidence type="ECO:0000256" key="3">
    <source>
        <dbReference type="ARBA" id="ARBA00022801"/>
    </source>
</evidence>
<evidence type="ECO:0000256" key="9">
    <source>
        <dbReference type="ARBA" id="ARBA00048988"/>
    </source>
</evidence>
<dbReference type="EMBL" id="QFLI01000007">
    <property type="protein sequence ID" value="PXX98780.1"/>
    <property type="molecule type" value="Genomic_DNA"/>
</dbReference>
<feature type="domain" description="UvrD-like helicase ATP-binding" evidence="11">
    <location>
        <begin position="1"/>
        <end position="285"/>
    </location>
</feature>
<evidence type="ECO:0000256" key="1">
    <source>
        <dbReference type="ARBA" id="ARBA00009922"/>
    </source>
</evidence>
<protein>
    <recommendedName>
        <fullName evidence="8">DNA 3'-5' helicase</fullName>
        <ecNumber evidence="8">5.6.2.4</ecNumber>
    </recommendedName>
</protein>
<dbReference type="GO" id="GO:0005524">
    <property type="term" value="F:ATP binding"/>
    <property type="evidence" value="ECO:0007669"/>
    <property type="project" value="UniProtKB-UniRule"/>
</dbReference>
<evidence type="ECO:0000256" key="2">
    <source>
        <dbReference type="ARBA" id="ARBA00022741"/>
    </source>
</evidence>
<keyword evidence="3 10" id="KW-0378">Hydrolase</keyword>
<evidence type="ECO:0000256" key="5">
    <source>
        <dbReference type="ARBA" id="ARBA00022840"/>
    </source>
</evidence>
<evidence type="ECO:0000313" key="13">
    <source>
        <dbReference type="Proteomes" id="UP000248079"/>
    </source>
</evidence>
<dbReference type="GO" id="GO:0000725">
    <property type="term" value="P:recombinational repair"/>
    <property type="evidence" value="ECO:0007669"/>
    <property type="project" value="TreeGrafter"/>
</dbReference>
<dbReference type="RefSeq" id="WP_110361671.1">
    <property type="nucleotide sequence ID" value="NZ_QFLI01000007.1"/>
</dbReference>
<keyword evidence="13" id="KW-1185">Reference proteome</keyword>
<comment type="catalytic activity">
    <reaction evidence="9">
        <text>ATP + H2O = ADP + phosphate + H(+)</text>
        <dbReference type="Rhea" id="RHEA:13065"/>
        <dbReference type="ChEBI" id="CHEBI:15377"/>
        <dbReference type="ChEBI" id="CHEBI:15378"/>
        <dbReference type="ChEBI" id="CHEBI:30616"/>
        <dbReference type="ChEBI" id="CHEBI:43474"/>
        <dbReference type="ChEBI" id="CHEBI:456216"/>
        <dbReference type="EC" id="5.6.2.4"/>
    </reaction>
</comment>
<organism evidence="12 13">
    <name type="scientific">Marinifilum breve</name>
    <dbReference type="NCBI Taxonomy" id="2184082"/>
    <lineage>
        <taxon>Bacteria</taxon>
        <taxon>Pseudomonadati</taxon>
        <taxon>Bacteroidota</taxon>
        <taxon>Bacteroidia</taxon>
        <taxon>Marinilabiliales</taxon>
        <taxon>Marinifilaceae</taxon>
    </lineage>
</organism>
<dbReference type="GO" id="GO:0043138">
    <property type="term" value="F:3'-5' DNA helicase activity"/>
    <property type="evidence" value="ECO:0007669"/>
    <property type="project" value="UniProtKB-EC"/>
</dbReference>
<sequence>MQIDSNYLLPDIEQHFRVSAGPGAGKTHWLVQHIKNVLHNSKRLGKTRKIACITYTNIAVETILERLGTTSEHVEVSTIHSFLYKHIVKPYANFITDNFGLNVEKMDGHDDTILSNYSFLRDWKIRTGQLRITEDNKVINAFQNLKWIFDTSNELVVKTDYPHRANGYAIKNTSYLEYKKMCWEKGIIHHDDVLFFSHEIIRRYPFTLNVLRAKFPYFFVDEFQDSNPIQVSILKEVGSEETIVGIIGDIAQSIYGFQGAQASQFTSFALPGIEDYQMLDNRRSTNRIIDVLNITRTDLVQNRHRNEEGNIPKIFVGDMLGAHVEACSHCQREVVYTLSRDNITSNAMKRSANGIILNNQLFNELYDSDSNSIRRKTISVCIKAIELAREKKFKDAIKELYKMYGGITDKEEKKKKAMNDLCLLLSNYNTYNSGTLYDFHSFLKTNINSSIANLAKGKAKTFYETHSYQQLAICVKIPEDMSFHKTIHKAKGDEFDNVLIVLKEESNLEFLLAPDLINNEEQRINYVAASRAREKLFISIPNLSDANRAALSNCFEIEEV</sequence>
<dbReference type="Pfam" id="PF00580">
    <property type="entry name" value="UvrD-helicase"/>
    <property type="match status" value="1"/>
</dbReference>
<dbReference type="GO" id="GO:0003677">
    <property type="term" value="F:DNA binding"/>
    <property type="evidence" value="ECO:0007669"/>
    <property type="project" value="InterPro"/>
</dbReference>
<dbReference type="Pfam" id="PF13361">
    <property type="entry name" value="UvrD_C"/>
    <property type="match status" value="1"/>
</dbReference>
<dbReference type="SUPFAM" id="SSF52540">
    <property type="entry name" value="P-loop containing nucleoside triphosphate hydrolases"/>
    <property type="match status" value="1"/>
</dbReference>
<dbReference type="InterPro" id="IPR013986">
    <property type="entry name" value="DExx_box_DNA_helicase_dom_sf"/>
</dbReference>
<keyword evidence="6" id="KW-0413">Isomerase</keyword>
<comment type="caution">
    <text evidence="12">The sequence shown here is derived from an EMBL/GenBank/DDBJ whole genome shotgun (WGS) entry which is preliminary data.</text>
</comment>
<keyword evidence="2 10" id="KW-0547">Nucleotide-binding</keyword>
<evidence type="ECO:0000256" key="10">
    <source>
        <dbReference type="PROSITE-ProRule" id="PRU00560"/>
    </source>
</evidence>
<evidence type="ECO:0000256" key="7">
    <source>
        <dbReference type="ARBA" id="ARBA00034617"/>
    </source>
</evidence>
<dbReference type="GO" id="GO:0016887">
    <property type="term" value="F:ATP hydrolysis activity"/>
    <property type="evidence" value="ECO:0007669"/>
    <property type="project" value="RHEA"/>
</dbReference>